<gene>
    <name evidence="2" type="ORF">HYS17_06160</name>
</gene>
<organism evidence="2 3">
    <name type="scientific">Micavibrio aeruginosavorus</name>
    <dbReference type="NCBI Taxonomy" id="349221"/>
    <lineage>
        <taxon>Bacteria</taxon>
        <taxon>Pseudomonadati</taxon>
        <taxon>Bdellovibrionota</taxon>
        <taxon>Bdellovibrionia</taxon>
        <taxon>Bdellovibrionales</taxon>
        <taxon>Pseudobdellovibrionaceae</taxon>
        <taxon>Micavibrio</taxon>
    </lineage>
</organism>
<name>A0A7T5UGC0_9BACT</name>
<feature type="chain" id="PRO_5032856495" evidence="1">
    <location>
        <begin position="30"/>
        <end position="130"/>
    </location>
</feature>
<dbReference type="EMBL" id="CP066681">
    <property type="protein sequence ID" value="QQG35155.1"/>
    <property type="molecule type" value="Genomic_DNA"/>
</dbReference>
<feature type="signal peptide" evidence="1">
    <location>
        <begin position="1"/>
        <end position="29"/>
    </location>
</feature>
<protein>
    <submittedName>
        <fullName evidence="2">Uncharacterized protein</fullName>
    </submittedName>
</protein>
<proteinExistence type="predicted"/>
<accession>A0A7T5UGC0</accession>
<sequence>MKKRICRQVMWLPCVVAGLMVMGPVATQAAEETNVAAAAETDETYQQYLQSLNAVNAAAGYTGNTQMQQPLMQPGMVMMPVIPGMPPVPGQSPEEEQQQVIMRYDKKAVEGDFFGVALPERLFNNVPSDW</sequence>
<reference evidence="2 3" key="1">
    <citation type="submission" date="2020-07" db="EMBL/GenBank/DDBJ databases">
        <title>Huge and variable diversity of episymbiotic CPR bacteria and DPANN archaea in groundwater ecosystems.</title>
        <authorList>
            <person name="He C.Y."/>
            <person name="Keren R."/>
            <person name="Whittaker M."/>
            <person name="Farag I.F."/>
            <person name="Doudna J."/>
            <person name="Cate J.H.D."/>
            <person name="Banfield J.F."/>
        </authorList>
    </citation>
    <scope>NUCLEOTIDE SEQUENCE [LARGE SCALE GENOMIC DNA]</scope>
    <source>
        <strain evidence="2">NC_groundwater_70_Ag_B-0.1um_54_66</strain>
    </source>
</reference>
<evidence type="ECO:0000313" key="2">
    <source>
        <dbReference type="EMBL" id="QQG35155.1"/>
    </source>
</evidence>
<keyword evidence="1" id="KW-0732">Signal</keyword>
<dbReference type="AlphaFoldDB" id="A0A7T5UGC0"/>
<evidence type="ECO:0000256" key="1">
    <source>
        <dbReference type="SAM" id="SignalP"/>
    </source>
</evidence>
<dbReference type="Proteomes" id="UP000595362">
    <property type="component" value="Chromosome"/>
</dbReference>
<evidence type="ECO:0000313" key="3">
    <source>
        <dbReference type="Proteomes" id="UP000595362"/>
    </source>
</evidence>